<name>A0A8J3BG15_9ACTN</name>
<sequence length="209" mass="23474">MRYLSCALLAEGTSDDRIYPGLLGRALERMCAHHFDFPVEVADVMPVRCRTGPPSVEEILGVAARNSGSFDLVFAHRDAGANGERVEREWREPLRQRWTAATGRLVTVVPMRETEAWILADGQALRRALGVSWSDDELGVPRSAAAVERVPDPKVPLQQLGIRIRRPVTDYYERLAGLITLDVLDKVPSFARWREDTLQALRELWGSGR</sequence>
<dbReference type="Proteomes" id="UP000662200">
    <property type="component" value="Unassembled WGS sequence"/>
</dbReference>
<reference evidence="1" key="2">
    <citation type="submission" date="2020-09" db="EMBL/GenBank/DDBJ databases">
        <authorList>
            <person name="Sun Q."/>
            <person name="Ohkuma M."/>
        </authorList>
    </citation>
    <scope>NUCLEOTIDE SEQUENCE</scope>
    <source>
        <strain evidence="1">JCM 3091</strain>
    </source>
</reference>
<accession>A0A8J3BG15</accession>
<dbReference type="AlphaFoldDB" id="A0A8J3BG15"/>
<dbReference type="RefSeq" id="WP_189112966.1">
    <property type="nucleotide sequence ID" value="NZ_BMQC01000002.1"/>
</dbReference>
<reference evidence="1" key="1">
    <citation type="journal article" date="2014" name="Int. J. Syst. Evol. Microbiol.">
        <title>Complete genome sequence of Corynebacterium casei LMG S-19264T (=DSM 44701T), isolated from a smear-ripened cheese.</title>
        <authorList>
            <consortium name="US DOE Joint Genome Institute (JGI-PGF)"/>
            <person name="Walter F."/>
            <person name="Albersmeier A."/>
            <person name="Kalinowski J."/>
            <person name="Ruckert C."/>
        </authorList>
    </citation>
    <scope>NUCLEOTIDE SEQUENCE</scope>
    <source>
        <strain evidence="1">JCM 3091</strain>
    </source>
</reference>
<keyword evidence="2" id="KW-1185">Reference proteome</keyword>
<dbReference type="EMBL" id="BMQC01000002">
    <property type="protein sequence ID" value="GGK19392.1"/>
    <property type="molecule type" value="Genomic_DNA"/>
</dbReference>
<proteinExistence type="predicted"/>
<gene>
    <name evidence="1" type="ORF">GCM10010124_09990</name>
</gene>
<evidence type="ECO:0000313" key="1">
    <source>
        <dbReference type="EMBL" id="GGK19392.1"/>
    </source>
</evidence>
<evidence type="ECO:0008006" key="3">
    <source>
        <dbReference type="Google" id="ProtNLM"/>
    </source>
</evidence>
<protein>
    <recommendedName>
        <fullName evidence="3">DUF4276 family protein</fullName>
    </recommendedName>
</protein>
<evidence type="ECO:0000313" key="2">
    <source>
        <dbReference type="Proteomes" id="UP000662200"/>
    </source>
</evidence>
<organism evidence="1 2">
    <name type="scientific">Pilimelia terevasa</name>
    <dbReference type="NCBI Taxonomy" id="53372"/>
    <lineage>
        <taxon>Bacteria</taxon>
        <taxon>Bacillati</taxon>
        <taxon>Actinomycetota</taxon>
        <taxon>Actinomycetes</taxon>
        <taxon>Micromonosporales</taxon>
        <taxon>Micromonosporaceae</taxon>
        <taxon>Pilimelia</taxon>
    </lineage>
</organism>
<comment type="caution">
    <text evidence="1">The sequence shown here is derived from an EMBL/GenBank/DDBJ whole genome shotgun (WGS) entry which is preliminary data.</text>
</comment>